<evidence type="ECO:0000256" key="1">
    <source>
        <dbReference type="ARBA" id="ARBA00004123"/>
    </source>
</evidence>
<evidence type="ECO:0000313" key="7">
    <source>
        <dbReference type="EnsemblMetazoa" id="CLYHEMP012337.1"/>
    </source>
</evidence>
<evidence type="ECO:0000259" key="6">
    <source>
        <dbReference type="PROSITE" id="PS51203"/>
    </source>
</evidence>
<reference evidence="7" key="1">
    <citation type="submission" date="2021-01" db="UniProtKB">
        <authorList>
            <consortium name="EnsemblMetazoa"/>
        </authorList>
    </citation>
    <scope>IDENTIFICATION</scope>
</reference>
<evidence type="ECO:0000256" key="5">
    <source>
        <dbReference type="ARBA" id="ARBA00023242"/>
    </source>
</evidence>
<organism evidence="7 8">
    <name type="scientific">Clytia hemisphaerica</name>
    <dbReference type="NCBI Taxonomy" id="252671"/>
    <lineage>
        <taxon>Eukaryota</taxon>
        <taxon>Metazoa</taxon>
        <taxon>Cnidaria</taxon>
        <taxon>Hydrozoa</taxon>
        <taxon>Hydroidolina</taxon>
        <taxon>Leptothecata</taxon>
        <taxon>Obeliida</taxon>
        <taxon>Clytiidae</taxon>
        <taxon>Clytia</taxon>
    </lineage>
</organism>
<evidence type="ECO:0000256" key="2">
    <source>
        <dbReference type="ARBA" id="ARBA00004496"/>
    </source>
</evidence>
<feature type="domain" description="CS" evidence="6">
    <location>
        <begin position="284"/>
        <end position="370"/>
    </location>
</feature>
<dbReference type="AlphaFoldDB" id="A0A7M5UN89"/>
<keyword evidence="5" id="KW-0539">Nucleus</keyword>
<dbReference type="OrthoDB" id="428655at2759"/>
<protein>
    <recommendedName>
        <fullName evidence="3">NudC domain-containing protein 1</fullName>
    </recommendedName>
</protein>
<dbReference type="GO" id="GO:0005737">
    <property type="term" value="C:cytoplasm"/>
    <property type="evidence" value="ECO:0007669"/>
    <property type="project" value="UniProtKB-SubCell"/>
</dbReference>
<evidence type="ECO:0000256" key="3">
    <source>
        <dbReference type="ARBA" id="ARBA00018915"/>
    </source>
</evidence>
<keyword evidence="4" id="KW-0963">Cytoplasm</keyword>
<dbReference type="Proteomes" id="UP000594262">
    <property type="component" value="Unplaced"/>
</dbReference>
<evidence type="ECO:0000256" key="4">
    <source>
        <dbReference type="ARBA" id="ARBA00022490"/>
    </source>
</evidence>
<comment type="subcellular location">
    <subcellularLocation>
        <location evidence="2">Cytoplasm</location>
    </subcellularLocation>
    <subcellularLocation>
        <location evidence="1">Nucleus</location>
    </subcellularLocation>
</comment>
<dbReference type="Pfam" id="PF04969">
    <property type="entry name" value="CS"/>
    <property type="match status" value="1"/>
</dbReference>
<evidence type="ECO:0000313" key="8">
    <source>
        <dbReference type="Proteomes" id="UP000594262"/>
    </source>
</evidence>
<keyword evidence="8" id="KW-1185">Reference proteome</keyword>
<name>A0A7M5UN89_9CNID</name>
<dbReference type="InterPro" id="IPR008978">
    <property type="entry name" value="HSP20-like_chaperone"/>
</dbReference>
<sequence>FIHFFVELFYIINFYIKSTMSPRALRPKRSLINSDFEGYKLNTDGLKATSKPLLSKVYQVKRDPNKFTFNYVKRQLMHNHLFFNQWSNDIFFVDENLNIVLIQAEKAEFQYYTVAKLESHGEDLNSFSPTISFPTENLCITSSGCGILHLMKIHKDGQSKQFRPLATGLIHDFNTPISILNSHHDPTTNIIHVLVLSLKDFEEDEKSVSYALLHWLQISNSPNDDVESTVRNWKTFKGRNLPRECWLSEDYTELFVASETEFELVNVVTYERLHTVSSQDEAEDTIKYYHWHQCKEMLTIVFDLTLTQDEVECQFLHNFLSIKLKTGKTLLEGTLEKMILQDASKWYIQEGRLEIVLVKKTPGEFWSSVIPDEKHGVHDIEGEELERMNQIHEQLEHLTSEGIQREEKHAKDFNIQQLEECDENLEEEIKVYSINITNGKVQLETSLGGQMLFSTSVREDSVPHFCLRYDVDGILWQPSRSKTTFWVHIATIDAFGYVLASKQEHKFVGCSPDFSYAVITDCKSNVYVYECSQGHSKKRAQYVASFRDSDEIFGCIVAKNKLCVLTDNHVHILELPDPNMDTNER</sequence>
<dbReference type="PANTHER" id="PTHR21664">
    <property type="entry name" value="CHRONIC MYELOGENOUS LEUKEMIA TUMOR ANTIGEN 66"/>
    <property type="match status" value="1"/>
</dbReference>
<accession>A0A7M5UN89</accession>
<dbReference type="InterPro" id="IPR007052">
    <property type="entry name" value="CS_dom"/>
</dbReference>
<dbReference type="Gene3D" id="2.60.40.790">
    <property type="match status" value="1"/>
</dbReference>
<dbReference type="InterPro" id="IPR037895">
    <property type="entry name" value="NUDCD1"/>
</dbReference>
<proteinExistence type="predicted"/>
<dbReference type="GO" id="GO:0005634">
    <property type="term" value="C:nucleus"/>
    <property type="evidence" value="ECO:0007669"/>
    <property type="project" value="UniProtKB-SubCell"/>
</dbReference>
<dbReference type="EnsemblMetazoa" id="CLYHEMT012337.1">
    <property type="protein sequence ID" value="CLYHEMP012337.1"/>
    <property type="gene ID" value="CLYHEMG012337"/>
</dbReference>
<dbReference type="PANTHER" id="PTHR21664:SF1">
    <property type="entry name" value="NUDC DOMAIN-CONTAINING PROTEIN 1"/>
    <property type="match status" value="1"/>
</dbReference>
<dbReference type="SUPFAM" id="SSF49764">
    <property type="entry name" value="HSP20-like chaperones"/>
    <property type="match status" value="1"/>
</dbReference>
<dbReference type="PROSITE" id="PS51203">
    <property type="entry name" value="CS"/>
    <property type="match status" value="1"/>
</dbReference>